<dbReference type="EMBL" id="CP032382">
    <property type="protein sequence ID" value="AYB35004.1"/>
    <property type="molecule type" value="Genomic_DNA"/>
</dbReference>
<dbReference type="KEGG" id="chk:D4L85_32430"/>
<proteinExistence type="predicted"/>
<evidence type="ECO:0008006" key="4">
    <source>
        <dbReference type="Google" id="ProtNLM"/>
    </source>
</evidence>
<evidence type="ECO:0000313" key="2">
    <source>
        <dbReference type="EMBL" id="AYB35004.1"/>
    </source>
</evidence>
<dbReference type="OrthoDB" id="8850210at2"/>
<sequence>MGFFNRKKKQEEEEQPKKSTPEQKETLDEFAQQMSDAAEACADHFKGRYGVLDFSERSLQIVDTILEDASDFYPEMEEAQQQWIVSSVGSYIFEVARRNFGGKYFWFDQRAQPILVTGQPRFEISIVVFDKVAGRLTNGKEDNIPYFFEGYAERVRKAKDGDRATIV</sequence>
<organism evidence="2 3">
    <name type="scientific">Chryseolinea soli</name>
    <dbReference type="NCBI Taxonomy" id="2321403"/>
    <lineage>
        <taxon>Bacteria</taxon>
        <taxon>Pseudomonadati</taxon>
        <taxon>Bacteroidota</taxon>
        <taxon>Cytophagia</taxon>
        <taxon>Cytophagales</taxon>
        <taxon>Fulvivirgaceae</taxon>
        <taxon>Chryseolinea</taxon>
    </lineage>
</organism>
<accession>A0A385SVM8</accession>
<feature type="compositionally biased region" description="Basic and acidic residues" evidence="1">
    <location>
        <begin position="9"/>
        <end position="25"/>
    </location>
</feature>
<dbReference type="AlphaFoldDB" id="A0A385SVM8"/>
<gene>
    <name evidence="2" type="ORF">D4L85_32430</name>
</gene>
<evidence type="ECO:0000256" key="1">
    <source>
        <dbReference type="SAM" id="MobiDB-lite"/>
    </source>
</evidence>
<protein>
    <recommendedName>
        <fullName evidence="4">DUF3806 domain-containing protein</fullName>
    </recommendedName>
</protein>
<keyword evidence="3" id="KW-1185">Reference proteome</keyword>
<feature type="region of interest" description="Disordered" evidence="1">
    <location>
        <begin position="1"/>
        <end position="25"/>
    </location>
</feature>
<dbReference type="RefSeq" id="WP_119758255.1">
    <property type="nucleotide sequence ID" value="NZ_CP032382.1"/>
</dbReference>
<evidence type="ECO:0000313" key="3">
    <source>
        <dbReference type="Proteomes" id="UP000266183"/>
    </source>
</evidence>
<name>A0A385SVM8_9BACT</name>
<reference evidence="3" key="1">
    <citation type="submission" date="2018-09" db="EMBL/GenBank/DDBJ databases">
        <title>Chryseolinea sp. KIS68-18 isolated from soil.</title>
        <authorList>
            <person name="Weon H.-Y."/>
            <person name="Kwon S.-W."/>
            <person name="Lee S.A."/>
        </authorList>
    </citation>
    <scope>NUCLEOTIDE SEQUENCE [LARGE SCALE GENOMIC DNA]</scope>
    <source>
        <strain evidence="3">KIS68-18</strain>
    </source>
</reference>
<dbReference type="Proteomes" id="UP000266183">
    <property type="component" value="Chromosome"/>
</dbReference>